<dbReference type="InterPro" id="IPR007024">
    <property type="entry name" value="BLUF_domain"/>
</dbReference>
<feature type="domain" description="BLUF" evidence="1">
    <location>
        <begin position="3"/>
        <end position="94"/>
    </location>
</feature>
<dbReference type="EMBL" id="SNXC01000009">
    <property type="protein sequence ID" value="TDO99435.1"/>
    <property type="molecule type" value="Genomic_DNA"/>
</dbReference>
<name>A0A4R6MDZ1_9GAMM</name>
<dbReference type="SUPFAM" id="SSF54975">
    <property type="entry name" value="Acylphosphatase/BLUF domain-like"/>
    <property type="match status" value="1"/>
</dbReference>
<proteinExistence type="predicted"/>
<dbReference type="PROSITE" id="PS50925">
    <property type="entry name" value="BLUF"/>
    <property type="match status" value="1"/>
</dbReference>
<protein>
    <submittedName>
        <fullName evidence="2">FAD-dependent sensor of blue light</fullName>
    </submittedName>
</protein>
<comment type="caution">
    <text evidence="2">The sequence shown here is derived from an EMBL/GenBank/DDBJ whole genome shotgun (WGS) entry which is preliminary data.</text>
</comment>
<evidence type="ECO:0000313" key="3">
    <source>
        <dbReference type="Proteomes" id="UP000294656"/>
    </source>
</evidence>
<keyword evidence="3" id="KW-1185">Reference proteome</keyword>
<organism evidence="2 3">
    <name type="scientific">Marinomonas balearica</name>
    <dbReference type="NCBI Taxonomy" id="491947"/>
    <lineage>
        <taxon>Bacteria</taxon>
        <taxon>Pseudomonadati</taxon>
        <taxon>Pseudomonadota</taxon>
        <taxon>Gammaproteobacteria</taxon>
        <taxon>Oceanospirillales</taxon>
        <taxon>Oceanospirillaceae</taxon>
        <taxon>Marinomonas</taxon>
    </lineage>
</organism>
<gene>
    <name evidence="2" type="ORF">DFP79_0417</name>
</gene>
<dbReference type="OrthoDB" id="557705at2"/>
<evidence type="ECO:0000313" key="2">
    <source>
        <dbReference type="EMBL" id="TDO99435.1"/>
    </source>
</evidence>
<dbReference type="Proteomes" id="UP000294656">
    <property type="component" value="Unassembled WGS sequence"/>
</dbReference>
<dbReference type="Pfam" id="PF04940">
    <property type="entry name" value="BLUF"/>
    <property type="match status" value="1"/>
</dbReference>
<dbReference type="SMART" id="SM01034">
    <property type="entry name" value="BLUF"/>
    <property type="match status" value="1"/>
</dbReference>
<reference evidence="2 3" key="1">
    <citation type="submission" date="2019-03" db="EMBL/GenBank/DDBJ databases">
        <title>Genomic Encyclopedia of Type Strains, Phase III (KMG-III): the genomes of soil and plant-associated and newly described type strains.</title>
        <authorList>
            <person name="Whitman W."/>
        </authorList>
    </citation>
    <scope>NUCLEOTIDE SEQUENCE [LARGE SCALE GENOMIC DNA]</scope>
    <source>
        <strain evidence="2 3">CECT 7378</strain>
    </source>
</reference>
<dbReference type="GO" id="GO:0071949">
    <property type="term" value="F:FAD binding"/>
    <property type="evidence" value="ECO:0007669"/>
    <property type="project" value="InterPro"/>
</dbReference>
<sequence>MSLVRLLYASTISDSFNADDIKQILASAQRNNAKENVTGMLTFDRHYFLQCLEGSRENVNAIYHRIASDSRHEKLEILDYQSVNFREFPNWNMGYLQNTGTLIKLFFKYNANGLFDPYHMTPEGAFMLLLEIRDEADNALKNNEG</sequence>
<dbReference type="AlphaFoldDB" id="A0A4R6MDZ1"/>
<dbReference type="Gene3D" id="3.30.70.100">
    <property type="match status" value="1"/>
</dbReference>
<dbReference type="InterPro" id="IPR036046">
    <property type="entry name" value="Acylphosphatase-like_dom_sf"/>
</dbReference>
<evidence type="ECO:0000259" key="1">
    <source>
        <dbReference type="PROSITE" id="PS50925"/>
    </source>
</evidence>
<accession>A0A4R6MDZ1</accession>
<dbReference type="GO" id="GO:0009882">
    <property type="term" value="F:blue light photoreceptor activity"/>
    <property type="evidence" value="ECO:0007669"/>
    <property type="project" value="InterPro"/>
</dbReference>
<dbReference type="RefSeq" id="WP_133502296.1">
    <property type="nucleotide sequence ID" value="NZ_SNXC01000009.1"/>
</dbReference>